<sequence length="154" mass="16847">MKKLSALSLLMLISACQSNANFKSANLIKPHLDAAIIAEPAEPVQSAVVEAQSFVYFDFNSSELNEESIQVLNTHLAAMRALETGQIVLQGHTDQVGGEKFNFDLGKQRALSVMVYLVSAGVNQERLTATTMGKGDPKRQDINPSTDRHVEIIY</sequence>
<protein>
    <submittedName>
        <fullName evidence="7">OmpA family protein</fullName>
    </submittedName>
</protein>
<dbReference type="PANTHER" id="PTHR30329:SF21">
    <property type="entry name" value="LIPOPROTEIN YIAD-RELATED"/>
    <property type="match status" value="1"/>
</dbReference>
<evidence type="ECO:0000313" key="7">
    <source>
        <dbReference type="EMBL" id="WOH37444.1"/>
    </source>
</evidence>
<evidence type="ECO:0000256" key="5">
    <source>
        <dbReference type="SAM" id="SignalP"/>
    </source>
</evidence>
<evidence type="ECO:0000256" key="3">
    <source>
        <dbReference type="ARBA" id="ARBA00023237"/>
    </source>
</evidence>
<feature type="signal peptide" evidence="5">
    <location>
        <begin position="1"/>
        <end position="20"/>
    </location>
</feature>
<feature type="chain" id="PRO_5045466822" evidence="5">
    <location>
        <begin position="21"/>
        <end position="154"/>
    </location>
</feature>
<dbReference type="Gene3D" id="3.30.1330.60">
    <property type="entry name" value="OmpA-like domain"/>
    <property type="match status" value="1"/>
</dbReference>
<dbReference type="PANTHER" id="PTHR30329">
    <property type="entry name" value="STATOR ELEMENT OF FLAGELLAR MOTOR COMPLEX"/>
    <property type="match status" value="1"/>
</dbReference>
<dbReference type="SUPFAM" id="SSF103088">
    <property type="entry name" value="OmpA-like"/>
    <property type="match status" value="1"/>
</dbReference>
<dbReference type="PROSITE" id="PS51123">
    <property type="entry name" value="OMPA_2"/>
    <property type="match status" value="1"/>
</dbReference>
<evidence type="ECO:0000313" key="8">
    <source>
        <dbReference type="Proteomes" id="UP001301442"/>
    </source>
</evidence>
<evidence type="ECO:0000256" key="2">
    <source>
        <dbReference type="ARBA" id="ARBA00023136"/>
    </source>
</evidence>
<keyword evidence="5" id="KW-0732">Signal</keyword>
<accession>A0ABZ0GP22</accession>
<proteinExistence type="predicted"/>
<gene>
    <name evidence="7" type="ORF">RI844_19115</name>
</gene>
<organism evidence="7 8">
    <name type="scientific">Thalassotalea fonticola</name>
    <dbReference type="NCBI Taxonomy" id="3065649"/>
    <lineage>
        <taxon>Bacteria</taxon>
        <taxon>Pseudomonadati</taxon>
        <taxon>Pseudomonadota</taxon>
        <taxon>Gammaproteobacteria</taxon>
        <taxon>Alteromonadales</taxon>
        <taxon>Colwelliaceae</taxon>
        <taxon>Thalassotalea</taxon>
    </lineage>
</organism>
<dbReference type="CDD" id="cd07185">
    <property type="entry name" value="OmpA_C-like"/>
    <property type="match status" value="1"/>
</dbReference>
<evidence type="ECO:0000256" key="4">
    <source>
        <dbReference type="PROSITE-ProRule" id="PRU00473"/>
    </source>
</evidence>
<evidence type="ECO:0000256" key="1">
    <source>
        <dbReference type="ARBA" id="ARBA00004442"/>
    </source>
</evidence>
<dbReference type="InterPro" id="IPR036737">
    <property type="entry name" value="OmpA-like_sf"/>
</dbReference>
<name>A0ABZ0GP22_9GAMM</name>
<dbReference type="PROSITE" id="PS51257">
    <property type="entry name" value="PROKAR_LIPOPROTEIN"/>
    <property type="match status" value="1"/>
</dbReference>
<dbReference type="Pfam" id="PF00691">
    <property type="entry name" value="OmpA"/>
    <property type="match status" value="1"/>
</dbReference>
<dbReference type="RefSeq" id="WP_348396232.1">
    <property type="nucleotide sequence ID" value="NZ_CP136600.1"/>
</dbReference>
<dbReference type="PRINTS" id="PR01021">
    <property type="entry name" value="OMPADOMAIN"/>
</dbReference>
<dbReference type="Proteomes" id="UP001301442">
    <property type="component" value="Chromosome"/>
</dbReference>
<dbReference type="InterPro" id="IPR006665">
    <property type="entry name" value="OmpA-like"/>
</dbReference>
<keyword evidence="2 4" id="KW-0472">Membrane</keyword>
<dbReference type="InterPro" id="IPR050330">
    <property type="entry name" value="Bact_OuterMem_StrucFunc"/>
</dbReference>
<keyword evidence="3" id="KW-0998">Cell outer membrane</keyword>
<reference evidence="7 8" key="1">
    <citation type="submission" date="2023-09" db="EMBL/GenBank/DDBJ databases">
        <authorList>
            <person name="Qi X."/>
        </authorList>
    </citation>
    <scope>NUCLEOTIDE SEQUENCE [LARGE SCALE GENOMIC DNA]</scope>
    <source>
        <strain evidence="7 8">S1-1</strain>
    </source>
</reference>
<feature type="domain" description="OmpA-like" evidence="6">
    <location>
        <begin position="44"/>
        <end position="154"/>
    </location>
</feature>
<dbReference type="InterPro" id="IPR006664">
    <property type="entry name" value="OMP_bac"/>
</dbReference>
<dbReference type="EMBL" id="CP136600">
    <property type="protein sequence ID" value="WOH37444.1"/>
    <property type="molecule type" value="Genomic_DNA"/>
</dbReference>
<comment type="subcellular location">
    <subcellularLocation>
        <location evidence="1">Cell outer membrane</location>
    </subcellularLocation>
</comment>
<keyword evidence="8" id="KW-1185">Reference proteome</keyword>
<evidence type="ECO:0000259" key="6">
    <source>
        <dbReference type="PROSITE" id="PS51123"/>
    </source>
</evidence>